<protein>
    <submittedName>
        <fullName evidence="1">Uncharacterized protein</fullName>
    </submittedName>
</protein>
<name>A0A0W0ETA6_MONRR</name>
<gene>
    <name evidence="1" type="ORF">WG66_20113</name>
</gene>
<organism evidence="1 2">
    <name type="scientific">Moniliophthora roreri</name>
    <name type="common">Frosty pod rot fungus</name>
    <name type="synonym">Monilia roreri</name>
    <dbReference type="NCBI Taxonomy" id="221103"/>
    <lineage>
        <taxon>Eukaryota</taxon>
        <taxon>Fungi</taxon>
        <taxon>Dikarya</taxon>
        <taxon>Basidiomycota</taxon>
        <taxon>Agaricomycotina</taxon>
        <taxon>Agaricomycetes</taxon>
        <taxon>Agaricomycetidae</taxon>
        <taxon>Agaricales</taxon>
        <taxon>Marasmiineae</taxon>
        <taxon>Marasmiaceae</taxon>
        <taxon>Moniliophthora</taxon>
    </lineage>
</organism>
<reference evidence="1 2" key="1">
    <citation type="submission" date="2015-12" db="EMBL/GenBank/DDBJ databases">
        <title>Draft genome sequence of Moniliophthora roreri, the causal agent of frosty pod rot of cacao.</title>
        <authorList>
            <person name="Aime M.C."/>
            <person name="Diaz-Valderrama J.R."/>
            <person name="Kijpornyongpan T."/>
            <person name="Phillips-Mora W."/>
        </authorList>
    </citation>
    <scope>NUCLEOTIDE SEQUENCE [LARGE SCALE GENOMIC DNA]</scope>
    <source>
        <strain evidence="1 2">MCA 2952</strain>
    </source>
</reference>
<sequence>MPDDDASAHILELLSLDGLRNLRRLSINIEGYDSVDDEVLEGLKQWTDAMLIQMVSSRRQGGVAGGFSDLEQLTLVGAVDTKGNPIQDSTSVADMRQLCEEGLVYRWHRWTWHPYGNGLAPDDSLGIL</sequence>
<evidence type="ECO:0000313" key="1">
    <source>
        <dbReference type="EMBL" id="KTB27309.1"/>
    </source>
</evidence>
<dbReference type="Proteomes" id="UP000054988">
    <property type="component" value="Unassembled WGS sequence"/>
</dbReference>
<proteinExistence type="predicted"/>
<evidence type="ECO:0000313" key="2">
    <source>
        <dbReference type="Proteomes" id="UP000054988"/>
    </source>
</evidence>
<dbReference type="EMBL" id="LATX01002557">
    <property type="protein sequence ID" value="KTB27309.1"/>
    <property type="molecule type" value="Genomic_DNA"/>
</dbReference>
<dbReference type="AlphaFoldDB" id="A0A0W0ETA6"/>
<comment type="caution">
    <text evidence="1">The sequence shown here is derived from an EMBL/GenBank/DDBJ whole genome shotgun (WGS) entry which is preliminary data.</text>
</comment>
<accession>A0A0W0ETA6</accession>